<evidence type="ECO:0000256" key="11">
    <source>
        <dbReference type="RuleBase" id="RU364063"/>
    </source>
</evidence>
<keyword evidence="6 11" id="KW-0547">Nucleotide-binding</keyword>
<reference evidence="13 14" key="1">
    <citation type="journal article" date="2015" name="Nature">
        <title>rRNA introns, odd ribosomes, and small enigmatic genomes across a large radiation of phyla.</title>
        <authorList>
            <person name="Brown C.T."/>
            <person name="Hug L.A."/>
            <person name="Thomas B.C."/>
            <person name="Sharon I."/>
            <person name="Castelle C.J."/>
            <person name="Singh A."/>
            <person name="Wilkins M.J."/>
            <person name="Williams K.H."/>
            <person name="Banfield J.F."/>
        </authorList>
    </citation>
    <scope>NUCLEOTIDE SEQUENCE [LARGE SCALE GENOMIC DNA]</scope>
</reference>
<dbReference type="STRING" id="1619013.UT41_C0003G0054"/>
<dbReference type="InterPro" id="IPR012763">
    <property type="entry name" value="DNA_pol_III_sug/sutau_N"/>
</dbReference>
<accession>A0A0G0RES8</accession>
<organism evidence="13 14">
    <name type="scientific">Candidatus Wolfebacteria bacterium GW2011_GWC2_39_22</name>
    <dbReference type="NCBI Taxonomy" id="1619013"/>
    <lineage>
        <taxon>Bacteria</taxon>
        <taxon>Candidatus Wolfeibacteriota</taxon>
    </lineage>
</organism>
<dbReference type="InterPro" id="IPR027417">
    <property type="entry name" value="P-loop_NTPase"/>
</dbReference>
<dbReference type="FunFam" id="3.40.50.300:FF:000014">
    <property type="entry name" value="DNA polymerase III subunit gamma/tau"/>
    <property type="match status" value="1"/>
</dbReference>
<evidence type="ECO:0000256" key="7">
    <source>
        <dbReference type="ARBA" id="ARBA00022833"/>
    </source>
</evidence>
<dbReference type="SUPFAM" id="SSF52540">
    <property type="entry name" value="P-loop containing nucleoside triphosphate hydrolases"/>
    <property type="match status" value="1"/>
</dbReference>
<evidence type="ECO:0000256" key="1">
    <source>
        <dbReference type="ARBA" id="ARBA00006360"/>
    </source>
</evidence>
<comment type="catalytic activity">
    <reaction evidence="10 11">
        <text>DNA(n) + a 2'-deoxyribonucleoside 5'-triphosphate = DNA(n+1) + diphosphate</text>
        <dbReference type="Rhea" id="RHEA:22508"/>
        <dbReference type="Rhea" id="RHEA-COMP:17339"/>
        <dbReference type="Rhea" id="RHEA-COMP:17340"/>
        <dbReference type="ChEBI" id="CHEBI:33019"/>
        <dbReference type="ChEBI" id="CHEBI:61560"/>
        <dbReference type="ChEBI" id="CHEBI:173112"/>
        <dbReference type="EC" id="2.7.7.7"/>
    </reaction>
</comment>
<keyword evidence="7" id="KW-0862">Zinc</keyword>
<dbReference type="PANTHER" id="PTHR11669">
    <property type="entry name" value="REPLICATION FACTOR C / DNA POLYMERASE III GAMMA-TAU SUBUNIT"/>
    <property type="match status" value="1"/>
</dbReference>
<evidence type="ECO:0000256" key="9">
    <source>
        <dbReference type="ARBA" id="ARBA00022932"/>
    </source>
</evidence>
<sequence>MLALYRKYRPKRFEDVLGQESIVRIIRNAAKTDRLSHAYLFYGARGSGKTSMARLIAKIANCQKRQSDPAFKQLGEPCNSCQACIEIDSGNAMDIIEIDAASTRGIDDIRSLKEGALLSPSSYAYKVFIIDEVHQLSKDAFNALLKILEEPPQHAIFILATTEYEKVPPTIASRAQRFHFKKIPLKELVEKLKKIVAEESITFEEEAIELIAAGADGSFRDAESLLDQIAAMEETITVESVERILGRVAFSRVSDLVDLIIANDLAAALANINTVHEDGYNIVQFAKDLIHYYRRVLAIRFSPKLEHDFRQLYTAREVDTILRHSKVIDERSTIALIKALIVAYTEMRYSPFAIVPLELALIENIKTHSS</sequence>
<evidence type="ECO:0000256" key="3">
    <source>
        <dbReference type="ARBA" id="ARBA00022695"/>
    </source>
</evidence>
<dbReference type="Pfam" id="PF12169">
    <property type="entry name" value="DNA_pol3_gamma3"/>
    <property type="match status" value="1"/>
</dbReference>
<dbReference type="InterPro" id="IPR050238">
    <property type="entry name" value="DNA_Rep/Repair_Clamp_Loader"/>
</dbReference>
<dbReference type="GO" id="GO:0006261">
    <property type="term" value="P:DNA-templated DNA replication"/>
    <property type="evidence" value="ECO:0007669"/>
    <property type="project" value="TreeGrafter"/>
</dbReference>
<dbReference type="GO" id="GO:0003887">
    <property type="term" value="F:DNA-directed DNA polymerase activity"/>
    <property type="evidence" value="ECO:0007669"/>
    <property type="project" value="UniProtKB-KW"/>
</dbReference>
<keyword evidence="2 11" id="KW-0808">Transferase</keyword>
<evidence type="ECO:0000256" key="6">
    <source>
        <dbReference type="ARBA" id="ARBA00022741"/>
    </source>
</evidence>
<dbReference type="Gene3D" id="1.10.8.60">
    <property type="match status" value="1"/>
</dbReference>
<dbReference type="InterPro" id="IPR008921">
    <property type="entry name" value="DNA_pol3_clamp-load_cplx_C"/>
</dbReference>
<dbReference type="CDD" id="cd00009">
    <property type="entry name" value="AAA"/>
    <property type="match status" value="1"/>
</dbReference>
<dbReference type="InterPro" id="IPR022754">
    <property type="entry name" value="DNA_pol_III_gamma-3"/>
</dbReference>
<dbReference type="GO" id="GO:0046872">
    <property type="term" value="F:metal ion binding"/>
    <property type="evidence" value="ECO:0007669"/>
    <property type="project" value="UniProtKB-KW"/>
</dbReference>
<proteinExistence type="inferred from homology"/>
<dbReference type="InterPro" id="IPR003593">
    <property type="entry name" value="AAA+_ATPase"/>
</dbReference>
<dbReference type="Proteomes" id="UP000034665">
    <property type="component" value="Unassembled WGS sequence"/>
</dbReference>
<dbReference type="GO" id="GO:0005524">
    <property type="term" value="F:ATP binding"/>
    <property type="evidence" value="ECO:0007669"/>
    <property type="project" value="UniProtKB-KW"/>
</dbReference>
<dbReference type="InterPro" id="IPR045085">
    <property type="entry name" value="HLD_clamp_pol_III_gamma_tau"/>
</dbReference>
<dbReference type="AlphaFoldDB" id="A0A0G0RES8"/>
<dbReference type="NCBIfam" id="NF004046">
    <property type="entry name" value="PRK05563.1"/>
    <property type="match status" value="1"/>
</dbReference>
<evidence type="ECO:0000313" key="14">
    <source>
        <dbReference type="Proteomes" id="UP000034665"/>
    </source>
</evidence>
<dbReference type="Gene3D" id="3.40.50.300">
    <property type="entry name" value="P-loop containing nucleotide triphosphate hydrolases"/>
    <property type="match status" value="1"/>
</dbReference>
<evidence type="ECO:0000256" key="4">
    <source>
        <dbReference type="ARBA" id="ARBA00022705"/>
    </source>
</evidence>
<dbReference type="GO" id="GO:0003677">
    <property type="term" value="F:DNA binding"/>
    <property type="evidence" value="ECO:0007669"/>
    <property type="project" value="InterPro"/>
</dbReference>
<dbReference type="NCBIfam" id="TIGR02397">
    <property type="entry name" value="dnaX_nterm"/>
    <property type="match status" value="1"/>
</dbReference>
<dbReference type="CDD" id="cd18137">
    <property type="entry name" value="HLD_clamp_pol_III_gamma_tau"/>
    <property type="match status" value="1"/>
</dbReference>
<protein>
    <recommendedName>
        <fullName evidence="11">DNA polymerase III subunit gamma/tau</fullName>
        <ecNumber evidence="11">2.7.7.7</ecNumber>
    </recommendedName>
</protein>
<comment type="subunit">
    <text evidence="11">DNA polymerase III contains a core (composed of alpha, epsilon and theta chains) that associates with a tau subunit. This core dimerizes to form the POLIII' complex. PolIII' associates with the gamma complex (composed of gamma, delta, delta', psi and chi chains) and with the beta chain to form the complete DNA polymerase III complex.</text>
</comment>
<keyword evidence="5" id="KW-0479">Metal-binding</keyword>
<dbReference type="GO" id="GO:0009360">
    <property type="term" value="C:DNA polymerase III complex"/>
    <property type="evidence" value="ECO:0007669"/>
    <property type="project" value="InterPro"/>
</dbReference>
<dbReference type="EMBL" id="LBWR01000003">
    <property type="protein sequence ID" value="KKR12127.1"/>
    <property type="molecule type" value="Genomic_DNA"/>
</dbReference>
<dbReference type="Pfam" id="PF22608">
    <property type="entry name" value="DNAX_ATPase_lid"/>
    <property type="match status" value="1"/>
</dbReference>
<dbReference type="SMART" id="SM00382">
    <property type="entry name" value="AAA"/>
    <property type="match status" value="1"/>
</dbReference>
<dbReference type="Pfam" id="PF13177">
    <property type="entry name" value="DNA_pol3_delta2"/>
    <property type="match status" value="1"/>
</dbReference>
<dbReference type="FunFam" id="1.10.8.60:FF:000013">
    <property type="entry name" value="DNA polymerase III subunit gamma/tau"/>
    <property type="match status" value="1"/>
</dbReference>
<dbReference type="EC" id="2.7.7.7" evidence="11"/>
<keyword evidence="4 11" id="KW-0235">DNA replication</keyword>
<evidence type="ECO:0000256" key="2">
    <source>
        <dbReference type="ARBA" id="ARBA00022679"/>
    </source>
</evidence>
<dbReference type="Gene3D" id="1.20.272.10">
    <property type="match status" value="1"/>
</dbReference>
<evidence type="ECO:0000313" key="13">
    <source>
        <dbReference type="EMBL" id="KKR12127.1"/>
    </source>
</evidence>
<evidence type="ECO:0000259" key="12">
    <source>
        <dbReference type="SMART" id="SM00382"/>
    </source>
</evidence>
<comment type="similarity">
    <text evidence="1 11">Belongs to the DnaX/STICHEL family.</text>
</comment>
<keyword evidence="9 11" id="KW-0239">DNA-directed DNA polymerase</keyword>
<keyword evidence="8 11" id="KW-0067">ATP-binding</keyword>
<dbReference type="SUPFAM" id="SSF48019">
    <property type="entry name" value="post-AAA+ oligomerization domain-like"/>
    <property type="match status" value="1"/>
</dbReference>
<gene>
    <name evidence="11" type="primary">dnaX</name>
    <name evidence="13" type="ORF">UT41_C0003G0054</name>
</gene>
<evidence type="ECO:0000256" key="10">
    <source>
        <dbReference type="ARBA" id="ARBA00049244"/>
    </source>
</evidence>
<name>A0A0G0RES8_9BACT</name>
<evidence type="ECO:0000256" key="5">
    <source>
        <dbReference type="ARBA" id="ARBA00022723"/>
    </source>
</evidence>
<dbReference type="PATRIC" id="fig|1619013.3.peg.904"/>
<dbReference type="PANTHER" id="PTHR11669:SF0">
    <property type="entry name" value="PROTEIN STICHEL-LIKE 2"/>
    <property type="match status" value="1"/>
</dbReference>
<comment type="function">
    <text evidence="11">DNA polymerase III is a complex, multichain enzyme responsible for most of the replicative synthesis in bacteria. This DNA polymerase also exhibits 3' to 5' exonuclease activity.</text>
</comment>
<keyword evidence="3 11" id="KW-0548">Nucleotidyltransferase</keyword>
<evidence type="ECO:0000256" key="8">
    <source>
        <dbReference type="ARBA" id="ARBA00022840"/>
    </source>
</evidence>
<comment type="caution">
    <text evidence="13">The sequence shown here is derived from an EMBL/GenBank/DDBJ whole genome shotgun (WGS) entry which is preliminary data.</text>
</comment>
<feature type="domain" description="AAA+ ATPase" evidence="12">
    <location>
        <begin position="35"/>
        <end position="184"/>
    </location>
</feature>